<dbReference type="EMBL" id="SELW01000551">
    <property type="protein sequence ID" value="TID21932.1"/>
    <property type="molecule type" value="Genomic_DNA"/>
</dbReference>
<evidence type="ECO:0000256" key="3">
    <source>
        <dbReference type="ARBA" id="ARBA00012700"/>
    </source>
</evidence>
<dbReference type="GO" id="GO:0004660">
    <property type="term" value="F:protein farnesyltransferase activity"/>
    <property type="evidence" value="ECO:0007669"/>
    <property type="project" value="UniProtKB-EC"/>
</dbReference>
<evidence type="ECO:0000256" key="2">
    <source>
        <dbReference type="ARBA" id="ARBA00006734"/>
    </source>
</evidence>
<dbReference type="SUPFAM" id="SSF48439">
    <property type="entry name" value="Protein prenylyltransferase"/>
    <property type="match status" value="1"/>
</dbReference>
<name>A0A4T0WZ88_9ASCO</name>
<dbReference type="GO" id="GO:0004662">
    <property type="term" value="F:CAAX-protein geranylgeranyltransferase activity"/>
    <property type="evidence" value="ECO:0007669"/>
    <property type="project" value="UniProtKB-EC"/>
</dbReference>
<evidence type="ECO:0000256" key="11">
    <source>
        <dbReference type="ARBA" id="ARBA00042436"/>
    </source>
</evidence>
<keyword evidence="7" id="KW-0677">Repeat</keyword>
<evidence type="ECO:0000256" key="8">
    <source>
        <dbReference type="ARBA" id="ARBA00022842"/>
    </source>
</evidence>
<evidence type="ECO:0000256" key="9">
    <source>
        <dbReference type="ARBA" id="ARBA00040965"/>
    </source>
</evidence>
<keyword evidence="5" id="KW-0637">Prenyltransferase</keyword>
<keyword evidence="15" id="KW-1185">Reference proteome</keyword>
<reference evidence="14 15" key="1">
    <citation type="journal article" date="2019" name="Front. Genet.">
        <title>Whole-Genome Sequencing of the Opportunistic Yeast Pathogen Candida inconspicua Uncovers Its Hybrid Origin.</title>
        <authorList>
            <person name="Mixao V."/>
            <person name="Hansen A.P."/>
            <person name="Saus E."/>
            <person name="Boekhout T."/>
            <person name="Lass-Florl C."/>
            <person name="Gabaldon T."/>
        </authorList>
    </citation>
    <scope>NUCLEOTIDE SEQUENCE [LARGE SCALE GENOMIC DNA]</scope>
    <source>
        <strain evidence="14 15">CBS 180</strain>
    </source>
</reference>
<comment type="caution">
    <text evidence="14">The sequence shown here is derived from an EMBL/GenBank/DDBJ whole genome shotgun (WGS) entry which is preliminary data.</text>
</comment>
<dbReference type="STRING" id="52247.A0A4T0WZ88"/>
<proteinExistence type="inferred from homology"/>
<evidence type="ECO:0000256" key="6">
    <source>
        <dbReference type="ARBA" id="ARBA00022679"/>
    </source>
</evidence>
<evidence type="ECO:0000256" key="7">
    <source>
        <dbReference type="ARBA" id="ARBA00022737"/>
    </source>
</evidence>
<dbReference type="EC" id="2.5.1.58" evidence="4"/>
<evidence type="ECO:0000256" key="10">
    <source>
        <dbReference type="ARBA" id="ARBA00041392"/>
    </source>
</evidence>
<dbReference type="InterPro" id="IPR002088">
    <property type="entry name" value="Prenyl_trans_a"/>
</dbReference>
<keyword evidence="8" id="KW-0460">Magnesium</keyword>
<evidence type="ECO:0000256" key="4">
    <source>
        <dbReference type="ARBA" id="ARBA00012702"/>
    </source>
</evidence>
<dbReference type="Proteomes" id="UP000307173">
    <property type="component" value="Unassembled WGS sequence"/>
</dbReference>
<evidence type="ECO:0000313" key="14">
    <source>
        <dbReference type="EMBL" id="TID21932.1"/>
    </source>
</evidence>
<organism evidence="14 15">
    <name type="scientific">Pichia inconspicua</name>
    <dbReference type="NCBI Taxonomy" id="52247"/>
    <lineage>
        <taxon>Eukaryota</taxon>
        <taxon>Fungi</taxon>
        <taxon>Dikarya</taxon>
        <taxon>Ascomycota</taxon>
        <taxon>Saccharomycotina</taxon>
        <taxon>Pichiomycetes</taxon>
        <taxon>Pichiales</taxon>
        <taxon>Pichiaceae</taxon>
        <taxon>Pichia</taxon>
    </lineage>
</organism>
<dbReference type="GO" id="GO:0005965">
    <property type="term" value="C:protein farnesyltransferase complex"/>
    <property type="evidence" value="ECO:0007669"/>
    <property type="project" value="TreeGrafter"/>
</dbReference>
<dbReference type="Gene3D" id="1.25.40.120">
    <property type="entry name" value="Protein prenylyltransferase"/>
    <property type="match status" value="2"/>
</dbReference>
<evidence type="ECO:0000256" key="13">
    <source>
        <dbReference type="ARBA" id="ARBA00043219"/>
    </source>
</evidence>
<dbReference type="PANTHER" id="PTHR11129">
    <property type="entry name" value="PROTEIN FARNESYLTRANSFERASE ALPHA SUBUNIT/RAB GERANYLGERANYL TRANSFERASE ALPHA SUBUNIT"/>
    <property type="match status" value="1"/>
</dbReference>
<comment type="cofactor">
    <cofactor evidence="1">
        <name>Mg(2+)</name>
        <dbReference type="ChEBI" id="CHEBI:18420"/>
    </cofactor>
</comment>
<dbReference type="EC" id="2.5.1.59" evidence="3"/>
<evidence type="ECO:0000256" key="1">
    <source>
        <dbReference type="ARBA" id="ARBA00001946"/>
    </source>
</evidence>
<sequence length="311" mass="37548">MNSEEYTFDDITPISLENDTNDGIILCKIMYDEEFKTVFGYLRRLMKNNELSKRAMFVACEAIKLVPAHYTVWEYKYRIVEELVRTSEYTLKEELDWCADIAINNEKNYQIWHYRENIIRLMIDTQLNGDRTKYNLDDEYNVTAKMLDRDEKNYHVWSHKRWILINQDVRNNSAWNFRYFVLFGDNSRDIEDLKNEIDFTTKRIDESITNPSSWNYMKFLYNECKVNKPDLAKSIINLVYNYSKNIPYDRLDMNKHRVSVPAFELLCDIYNTQGEIEKQKEVFKLLGTKLDPVRRNYWAFRANQLDRILMH</sequence>
<evidence type="ECO:0000313" key="15">
    <source>
        <dbReference type="Proteomes" id="UP000307173"/>
    </source>
</evidence>
<accession>A0A4T0WZ88</accession>
<dbReference type="GO" id="GO:0005953">
    <property type="term" value="C:CAAX-protein geranylgeranyltransferase complex"/>
    <property type="evidence" value="ECO:0007669"/>
    <property type="project" value="TreeGrafter"/>
</dbReference>
<comment type="similarity">
    <text evidence="2">Belongs to the protein prenyltransferase subunit alpha family.</text>
</comment>
<protein>
    <recommendedName>
        <fullName evidence="9">Protein farnesyltransferase/geranylgeranyltransferase type-1 subunit alpha</fullName>
        <ecNumber evidence="4">2.5.1.58</ecNumber>
        <ecNumber evidence="3">2.5.1.59</ecNumber>
    </recommendedName>
    <alternativeName>
        <fullName evidence="12">CAAX farnesyltransferase subunit alpha</fullName>
    </alternativeName>
    <alternativeName>
        <fullName evidence="11">FTase-alpha</fullName>
    </alternativeName>
    <alternativeName>
        <fullName evidence="10">Ras proteins prenyltransferase subunit alpha</fullName>
    </alternativeName>
    <alternativeName>
        <fullName evidence="13">Type I protein geranyl-geranyltransferase subunit alpha</fullName>
    </alternativeName>
</protein>
<dbReference type="PANTHER" id="PTHR11129:SF1">
    <property type="entry name" value="PROTEIN FARNESYLTRANSFERASE_GERANYLGERANYLTRANSFERASE TYPE-1 SUBUNIT ALPHA"/>
    <property type="match status" value="1"/>
</dbReference>
<evidence type="ECO:0000256" key="12">
    <source>
        <dbReference type="ARBA" id="ARBA00043086"/>
    </source>
</evidence>
<dbReference type="OrthoDB" id="272289at2759"/>
<dbReference type="PROSITE" id="PS51147">
    <property type="entry name" value="PFTA"/>
    <property type="match status" value="2"/>
</dbReference>
<dbReference type="Pfam" id="PF01239">
    <property type="entry name" value="PPTA"/>
    <property type="match status" value="2"/>
</dbReference>
<evidence type="ECO:0000256" key="5">
    <source>
        <dbReference type="ARBA" id="ARBA00022602"/>
    </source>
</evidence>
<keyword evidence="6" id="KW-0808">Transferase</keyword>
<gene>
    <name evidence="14" type="ORF">CANINC_003416</name>
</gene>
<dbReference type="AlphaFoldDB" id="A0A4T0WZ88"/>